<dbReference type="EMBL" id="CP045119">
    <property type="protein sequence ID" value="QIN84376.1"/>
    <property type="molecule type" value="Genomic_DNA"/>
</dbReference>
<feature type="transmembrane region" description="Helical" evidence="6">
    <location>
        <begin position="45"/>
        <end position="66"/>
    </location>
</feature>
<evidence type="ECO:0000256" key="3">
    <source>
        <dbReference type="ARBA" id="ARBA00022692"/>
    </source>
</evidence>
<organism evidence="7 8">
    <name type="scientific">Rubrobacter tropicus</name>
    <dbReference type="NCBI Taxonomy" id="2653851"/>
    <lineage>
        <taxon>Bacteria</taxon>
        <taxon>Bacillati</taxon>
        <taxon>Actinomycetota</taxon>
        <taxon>Rubrobacteria</taxon>
        <taxon>Rubrobacterales</taxon>
        <taxon>Rubrobacteraceae</taxon>
        <taxon>Rubrobacter</taxon>
    </lineage>
</organism>
<protein>
    <submittedName>
        <fullName evidence="7">Oligosaccharide flippase family protein</fullName>
    </submittedName>
</protein>
<keyword evidence="5 6" id="KW-0472">Membrane</keyword>
<feature type="transmembrane region" description="Helical" evidence="6">
    <location>
        <begin position="393"/>
        <end position="413"/>
    </location>
</feature>
<sequence length="435" mass="47910">MGSGRTTKRWLKKGFYAVADQGLFATSNFALNILLARWLPPTEYGAFGLAFAVFTFVGCLHAATLTEPMLVFSPRRYKECVSEYLGALVYGHIGFATLGSLALLVTGLVFAYWDPSSTLPSVFFALALTEPFIHLLWMMRRACYARFEPQLAAWGGAWYMVMMLVGAFMLYRYGWLSTSTALGVMAISSLVVSLWLGVRLGVKAPPLRGGVTGEALKSHWEYGRWSVGNRALYWLPTNVYYLILPVWGGLEAGAAFKALMNLLMPMLQATTALSALLLPTFVQAREQDSFGSSVRSAFGLLLIAPILYWVLLGLFHETMINLAYGGRYAAHADLLWLLGLLPIAMAANEVLSQAIRSLERPEWLFRVYVVYAVVGGTLGVWCMYLWLIAGAGIGILFSRIVLAVSMAIMLLVLHRRSRGDLFSAPTSRKASDSGS</sequence>
<keyword evidence="2" id="KW-1003">Cell membrane</keyword>
<feature type="transmembrane region" description="Helical" evidence="6">
    <location>
        <begin position="21"/>
        <end position="39"/>
    </location>
</feature>
<feature type="transmembrane region" description="Helical" evidence="6">
    <location>
        <begin position="151"/>
        <end position="173"/>
    </location>
</feature>
<keyword evidence="8" id="KW-1185">Reference proteome</keyword>
<dbReference type="InterPro" id="IPR050833">
    <property type="entry name" value="Poly_Biosynth_Transport"/>
</dbReference>
<evidence type="ECO:0000256" key="4">
    <source>
        <dbReference type="ARBA" id="ARBA00022989"/>
    </source>
</evidence>
<gene>
    <name evidence="7" type="ORF">GBA63_18315</name>
</gene>
<feature type="transmembrane region" description="Helical" evidence="6">
    <location>
        <begin position="87"/>
        <end position="113"/>
    </location>
</feature>
<dbReference type="KEGG" id="rub:GBA63_18315"/>
<keyword evidence="4 6" id="KW-1133">Transmembrane helix</keyword>
<dbReference type="Proteomes" id="UP000501452">
    <property type="component" value="Chromosome"/>
</dbReference>
<keyword evidence="3 6" id="KW-0812">Transmembrane</keyword>
<evidence type="ECO:0000256" key="5">
    <source>
        <dbReference type="ARBA" id="ARBA00023136"/>
    </source>
</evidence>
<feature type="transmembrane region" description="Helical" evidence="6">
    <location>
        <begin position="179"/>
        <end position="198"/>
    </location>
</feature>
<dbReference type="AlphaFoldDB" id="A0A6G8QD12"/>
<dbReference type="PANTHER" id="PTHR30250">
    <property type="entry name" value="PST FAMILY PREDICTED COLANIC ACID TRANSPORTER"/>
    <property type="match status" value="1"/>
</dbReference>
<feature type="transmembrane region" description="Helical" evidence="6">
    <location>
        <begin position="262"/>
        <end position="282"/>
    </location>
</feature>
<name>A0A6G8QD12_9ACTN</name>
<reference evidence="7 8" key="1">
    <citation type="submission" date="2019-10" db="EMBL/GenBank/DDBJ databases">
        <title>Rubrobacter sp nov SCSIO 52090 isolated from a deep-sea sediment in the South China Sea.</title>
        <authorList>
            <person name="Chen R.W."/>
        </authorList>
    </citation>
    <scope>NUCLEOTIDE SEQUENCE [LARGE SCALE GENOMIC DNA]</scope>
    <source>
        <strain evidence="7 8">SCSIO 52909</strain>
    </source>
</reference>
<evidence type="ECO:0000256" key="6">
    <source>
        <dbReference type="SAM" id="Phobius"/>
    </source>
</evidence>
<feature type="transmembrane region" description="Helical" evidence="6">
    <location>
        <begin position="119"/>
        <end position="139"/>
    </location>
</feature>
<feature type="transmembrane region" description="Helical" evidence="6">
    <location>
        <begin position="294"/>
        <end position="314"/>
    </location>
</feature>
<evidence type="ECO:0000256" key="2">
    <source>
        <dbReference type="ARBA" id="ARBA00022475"/>
    </source>
</evidence>
<evidence type="ECO:0000313" key="8">
    <source>
        <dbReference type="Proteomes" id="UP000501452"/>
    </source>
</evidence>
<feature type="transmembrane region" description="Helical" evidence="6">
    <location>
        <begin position="363"/>
        <end position="387"/>
    </location>
</feature>
<dbReference type="Pfam" id="PF13440">
    <property type="entry name" value="Polysacc_synt_3"/>
    <property type="match status" value="1"/>
</dbReference>
<proteinExistence type="predicted"/>
<dbReference type="GO" id="GO:0005886">
    <property type="term" value="C:plasma membrane"/>
    <property type="evidence" value="ECO:0007669"/>
    <property type="project" value="UniProtKB-SubCell"/>
</dbReference>
<evidence type="ECO:0000256" key="1">
    <source>
        <dbReference type="ARBA" id="ARBA00004651"/>
    </source>
</evidence>
<feature type="transmembrane region" description="Helical" evidence="6">
    <location>
        <begin position="334"/>
        <end position="351"/>
    </location>
</feature>
<feature type="transmembrane region" description="Helical" evidence="6">
    <location>
        <begin position="231"/>
        <end position="250"/>
    </location>
</feature>
<dbReference type="PANTHER" id="PTHR30250:SF11">
    <property type="entry name" value="O-ANTIGEN TRANSPORTER-RELATED"/>
    <property type="match status" value="1"/>
</dbReference>
<comment type="subcellular location">
    <subcellularLocation>
        <location evidence="1">Cell membrane</location>
        <topology evidence="1">Multi-pass membrane protein</topology>
    </subcellularLocation>
</comment>
<accession>A0A6G8QD12</accession>
<evidence type="ECO:0000313" key="7">
    <source>
        <dbReference type="EMBL" id="QIN84376.1"/>
    </source>
</evidence>